<evidence type="ECO:0000313" key="1">
    <source>
        <dbReference type="EnsemblPlants" id="AUR62040865-RA:cds"/>
    </source>
</evidence>
<dbReference type="AlphaFoldDB" id="A0A803N5J2"/>
<dbReference type="Gramene" id="AUR62040865-RA">
    <property type="protein sequence ID" value="AUR62040865-RA:cds"/>
    <property type="gene ID" value="AUR62040865"/>
</dbReference>
<name>A0A803N5J2_CHEQI</name>
<evidence type="ECO:0000313" key="2">
    <source>
        <dbReference type="Proteomes" id="UP000596660"/>
    </source>
</evidence>
<organism evidence="1 2">
    <name type="scientific">Chenopodium quinoa</name>
    <name type="common">Quinoa</name>
    <dbReference type="NCBI Taxonomy" id="63459"/>
    <lineage>
        <taxon>Eukaryota</taxon>
        <taxon>Viridiplantae</taxon>
        <taxon>Streptophyta</taxon>
        <taxon>Embryophyta</taxon>
        <taxon>Tracheophyta</taxon>
        <taxon>Spermatophyta</taxon>
        <taxon>Magnoliopsida</taxon>
        <taxon>eudicotyledons</taxon>
        <taxon>Gunneridae</taxon>
        <taxon>Pentapetalae</taxon>
        <taxon>Caryophyllales</taxon>
        <taxon>Chenopodiaceae</taxon>
        <taxon>Chenopodioideae</taxon>
        <taxon>Atripliceae</taxon>
        <taxon>Chenopodium</taxon>
    </lineage>
</organism>
<keyword evidence="2" id="KW-1185">Reference proteome</keyword>
<reference evidence="1" key="1">
    <citation type="journal article" date="2017" name="Nature">
        <title>The genome of Chenopodium quinoa.</title>
        <authorList>
            <person name="Jarvis D.E."/>
            <person name="Ho Y.S."/>
            <person name="Lightfoot D.J."/>
            <person name="Schmoeckel S.M."/>
            <person name="Li B."/>
            <person name="Borm T.J.A."/>
            <person name="Ohyanagi H."/>
            <person name="Mineta K."/>
            <person name="Michell C.T."/>
            <person name="Saber N."/>
            <person name="Kharbatia N.M."/>
            <person name="Rupper R.R."/>
            <person name="Sharp A.R."/>
            <person name="Dally N."/>
            <person name="Boughton B.A."/>
            <person name="Woo Y.H."/>
            <person name="Gao G."/>
            <person name="Schijlen E.G.W.M."/>
            <person name="Guo X."/>
            <person name="Momin A.A."/>
            <person name="Negrao S."/>
            <person name="Al-Babili S."/>
            <person name="Gehring C."/>
            <person name="Roessner U."/>
            <person name="Jung C."/>
            <person name="Murphy K."/>
            <person name="Arold S.T."/>
            <person name="Gojobori T."/>
            <person name="van der Linden C.G."/>
            <person name="van Loo E.N."/>
            <person name="Jellen E.N."/>
            <person name="Maughan P.J."/>
            <person name="Tester M."/>
        </authorList>
    </citation>
    <scope>NUCLEOTIDE SEQUENCE [LARGE SCALE GENOMIC DNA]</scope>
    <source>
        <strain evidence="1">cv. PI 614886</strain>
    </source>
</reference>
<reference evidence="1" key="2">
    <citation type="submission" date="2021-03" db="UniProtKB">
        <authorList>
            <consortium name="EnsemblPlants"/>
        </authorList>
    </citation>
    <scope>IDENTIFICATION</scope>
</reference>
<protein>
    <submittedName>
        <fullName evidence="1">Uncharacterized protein</fullName>
    </submittedName>
</protein>
<dbReference type="EnsemblPlants" id="AUR62040865-RA">
    <property type="protein sequence ID" value="AUR62040865-RA:cds"/>
    <property type="gene ID" value="AUR62040865"/>
</dbReference>
<sequence>MEAFFLTQSLKFCGMDDVKAKVEELRMMHPKMSEQELEDEAFQQTMYGNEIPNRPVGYGLGVKKGTFSEYMIVGAVCQGNASPDLLNKAFEFLGKAKHQDKVLAIVLYSCGYAAVIF</sequence>
<proteinExistence type="predicted"/>
<dbReference type="Proteomes" id="UP000596660">
    <property type="component" value="Unplaced"/>
</dbReference>
<accession>A0A803N5J2</accession>